<proteinExistence type="predicted"/>
<dbReference type="Proteomes" id="UP001165378">
    <property type="component" value="Unassembled WGS sequence"/>
</dbReference>
<gene>
    <name evidence="2" type="ORF">LZ495_39510</name>
</gene>
<keyword evidence="1" id="KW-0472">Membrane</keyword>
<protein>
    <submittedName>
        <fullName evidence="2">Uncharacterized protein</fullName>
    </submittedName>
</protein>
<keyword evidence="1" id="KW-1133">Transmembrane helix</keyword>
<feature type="transmembrane region" description="Helical" evidence="1">
    <location>
        <begin position="68"/>
        <end position="87"/>
    </location>
</feature>
<evidence type="ECO:0000313" key="3">
    <source>
        <dbReference type="Proteomes" id="UP001165378"/>
    </source>
</evidence>
<keyword evidence="3" id="KW-1185">Reference proteome</keyword>
<name>A0AA41U404_9ACTN</name>
<sequence length="88" mass="9433">MFVILALAGLAIAAYNLRVVLNLGGSLDKAVQRRMSNVTHLHRRHGDLATASQPREDDAARFVRAMTWLQLAGGVFLAAAGTVLYATA</sequence>
<dbReference type="EMBL" id="JAKFHA010000046">
    <property type="protein sequence ID" value="MCF2533278.1"/>
    <property type="molecule type" value="Genomic_DNA"/>
</dbReference>
<accession>A0AA41U404</accession>
<reference evidence="2" key="1">
    <citation type="submission" date="2022-01" db="EMBL/GenBank/DDBJ databases">
        <title>Genome-Based Taxonomic Classification of the Phylum Actinobacteria.</title>
        <authorList>
            <person name="Gao Y."/>
        </authorList>
    </citation>
    <scope>NUCLEOTIDE SEQUENCE</scope>
    <source>
        <strain evidence="2">KLBMP 8922</strain>
    </source>
</reference>
<evidence type="ECO:0000313" key="2">
    <source>
        <dbReference type="EMBL" id="MCF2533278.1"/>
    </source>
</evidence>
<dbReference type="AlphaFoldDB" id="A0AA41U404"/>
<organism evidence="2 3">
    <name type="scientific">Yinghuangia soli</name>
    <dbReference type="NCBI Taxonomy" id="2908204"/>
    <lineage>
        <taxon>Bacteria</taxon>
        <taxon>Bacillati</taxon>
        <taxon>Actinomycetota</taxon>
        <taxon>Actinomycetes</taxon>
        <taxon>Kitasatosporales</taxon>
        <taxon>Streptomycetaceae</taxon>
        <taxon>Yinghuangia</taxon>
    </lineage>
</organism>
<comment type="caution">
    <text evidence="2">The sequence shown here is derived from an EMBL/GenBank/DDBJ whole genome shotgun (WGS) entry which is preliminary data.</text>
</comment>
<evidence type="ECO:0000256" key="1">
    <source>
        <dbReference type="SAM" id="Phobius"/>
    </source>
</evidence>
<keyword evidence="1" id="KW-0812">Transmembrane</keyword>
<dbReference type="RefSeq" id="WP_235058049.1">
    <property type="nucleotide sequence ID" value="NZ_JAKFHA010000046.1"/>
</dbReference>